<comment type="caution">
    <text evidence="1">The sequence shown here is derived from an EMBL/GenBank/DDBJ whole genome shotgun (WGS) entry which is preliminary data.</text>
</comment>
<proteinExistence type="predicted"/>
<evidence type="ECO:0000313" key="1">
    <source>
        <dbReference type="EMBL" id="TCL69302.1"/>
    </source>
</evidence>
<name>A0A4R1RTI7_9FLAO</name>
<keyword evidence="2" id="KW-1185">Reference proteome</keyword>
<dbReference type="Proteomes" id="UP000295455">
    <property type="component" value="Unassembled WGS sequence"/>
</dbReference>
<reference evidence="1 2" key="1">
    <citation type="submission" date="2019-03" db="EMBL/GenBank/DDBJ databases">
        <title>Genomic Encyclopedia of Type Strains, Phase IV (KMG-IV): sequencing the most valuable type-strain genomes for metagenomic binning, comparative biology and taxonomic classification.</title>
        <authorList>
            <person name="Goeker M."/>
        </authorList>
    </citation>
    <scope>NUCLEOTIDE SEQUENCE [LARGE SCALE GENOMIC DNA]</scope>
    <source>
        <strain evidence="1 2">DSM 18792</strain>
    </source>
</reference>
<accession>A0A4R1RTI7</accession>
<sequence>MGAVKKESLEKLLVLIDDICSKDENFWFKDKLSISLGVNSSHEKTSNFKLSKIEGYLKLDGYKIIDYTDIKNEVVRNQLFRDCIEMSKYRLGKINDTISFDEFCRYAHLQVEELLNYFYYEKFKGKIGEANIFITNNWSFYIPPKSKKIASISVQAKAIGFLNEYGFNNSSLSRTLDFLRDFRNELSHRNSFETKKEDDILSTLALKRINVQSSYIDFQNISKEDIKLYNQGRFIYLKRNQDYVEILENLEILKEAVVLVLQ</sequence>
<dbReference type="RefSeq" id="WP_132214958.1">
    <property type="nucleotide sequence ID" value="NZ_OX156936.1"/>
</dbReference>
<evidence type="ECO:0000313" key="2">
    <source>
        <dbReference type="Proteomes" id="UP000295455"/>
    </source>
</evidence>
<gene>
    <name evidence="1" type="ORF">EV196_101740</name>
</gene>
<protein>
    <submittedName>
        <fullName evidence="1">Uncharacterized protein</fullName>
    </submittedName>
</protein>
<organism evidence="1 2">
    <name type="scientific">Mariniflexile fucanivorans</name>
    <dbReference type="NCBI Taxonomy" id="264023"/>
    <lineage>
        <taxon>Bacteria</taxon>
        <taxon>Pseudomonadati</taxon>
        <taxon>Bacteroidota</taxon>
        <taxon>Flavobacteriia</taxon>
        <taxon>Flavobacteriales</taxon>
        <taxon>Flavobacteriaceae</taxon>
        <taxon>Mariniflexile</taxon>
    </lineage>
</organism>
<dbReference type="OrthoDB" id="1442750at2"/>
<dbReference type="EMBL" id="SLUP01000001">
    <property type="protein sequence ID" value="TCL69302.1"/>
    <property type="molecule type" value="Genomic_DNA"/>
</dbReference>
<dbReference type="AlphaFoldDB" id="A0A4R1RTI7"/>